<evidence type="ECO:0000256" key="5">
    <source>
        <dbReference type="ARBA" id="ARBA00022516"/>
    </source>
</evidence>
<evidence type="ECO:0000256" key="10">
    <source>
        <dbReference type="SAM" id="Phobius"/>
    </source>
</evidence>
<proteinExistence type="predicted"/>
<dbReference type="PhylomeDB" id="R7QUU7"/>
<evidence type="ECO:0000256" key="3">
    <source>
        <dbReference type="ARBA" id="ARBA00005189"/>
    </source>
</evidence>
<keyword evidence="7" id="KW-0594">Phospholipid biosynthesis</keyword>
<evidence type="ECO:0000256" key="6">
    <source>
        <dbReference type="ARBA" id="ARBA00022695"/>
    </source>
</evidence>
<evidence type="ECO:0000256" key="1">
    <source>
        <dbReference type="ARBA" id="ARBA00001698"/>
    </source>
</evidence>
<dbReference type="GeneID" id="17319266"/>
<keyword evidence="6 11" id="KW-0548">Nucleotidyltransferase</keyword>
<accession>R7QUU7</accession>
<keyword evidence="10" id="KW-0472">Membrane</keyword>
<keyword evidence="10" id="KW-0812">Transmembrane</keyword>
<dbReference type="Gramene" id="CDF41256">
    <property type="protein sequence ID" value="CDF41256"/>
    <property type="gene ID" value="CHC_T00009577001"/>
</dbReference>
<feature type="region of interest" description="Disordered" evidence="9">
    <location>
        <begin position="13"/>
        <end position="75"/>
    </location>
</feature>
<feature type="transmembrane region" description="Helical" evidence="10">
    <location>
        <begin position="233"/>
        <end position="258"/>
    </location>
</feature>
<dbReference type="EMBL" id="HG002333">
    <property type="protein sequence ID" value="CDF41256.1"/>
    <property type="molecule type" value="Genomic_DNA"/>
</dbReference>
<feature type="transmembrane region" description="Helical" evidence="10">
    <location>
        <begin position="353"/>
        <end position="372"/>
    </location>
</feature>
<evidence type="ECO:0000313" key="12">
    <source>
        <dbReference type="Proteomes" id="UP000012073"/>
    </source>
</evidence>
<comment type="pathway">
    <text evidence="2">Phospholipid metabolism; CDP-diacylglycerol biosynthesis; CDP-diacylglycerol from sn-glycerol 3-phosphate: step 3/3.</text>
</comment>
<evidence type="ECO:0000256" key="7">
    <source>
        <dbReference type="ARBA" id="ARBA00023209"/>
    </source>
</evidence>
<evidence type="ECO:0000256" key="2">
    <source>
        <dbReference type="ARBA" id="ARBA00005119"/>
    </source>
</evidence>
<dbReference type="PANTHER" id="PTHR47101">
    <property type="entry name" value="PHOSPHATIDATE CYTIDYLYLTRANSFERASE 5, CHLOROPLASTIC"/>
    <property type="match status" value="1"/>
</dbReference>
<sequence>MHRLPRPAFLPCTPLPPALSRPISTLPRPVSPPYRSPARRPAARLSSPPHESRATPSEDPPAPKPALAAPSDPARLSSRFKTQRRIAVGFAMGAVVIAFVFSGRWVFALGMLATSLIGLYEYYRMVAAKGHLPAHKMGLCVTAATTLSSAYAPALADVVFPVGGTMICIYLLFRRKRIATIADISTTFMGLFYAGYLPSFWVRLHEYTASSSPNLVAAAIARLWPAALGFSPIITVGSLLVFWTWLATASADIGAFFIGKTYGRTRFSNISPKKTVEGAVAGFVCSAGVSILGAYLLQWPLWWATGAVYGTTVGVLGLCGDLFESCFKRDVGWKDSGSLFPGHGGMLDRADSYVLVAPLVYFWATMVLPFIARVVL</sequence>
<dbReference type="Proteomes" id="UP000012073">
    <property type="component" value="Unassembled WGS sequence"/>
</dbReference>
<keyword evidence="12" id="KW-1185">Reference proteome</keyword>
<evidence type="ECO:0000256" key="4">
    <source>
        <dbReference type="ARBA" id="ARBA00012487"/>
    </source>
</evidence>
<comment type="pathway">
    <text evidence="3">Lipid metabolism.</text>
</comment>
<feature type="transmembrane region" description="Helical" evidence="10">
    <location>
        <begin position="86"/>
        <end position="107"/>
    </location>
</feature>
<keyword evidence="11" id="KW-0808">Transferase</keyword>
<comment type="catalytic activity">
    <reaction evidence="1">
        <text>a 1,2-diacyl-sn-glycero-3-phosphate + CTP + H(+) = a CDP-1,2-diacyl-sn-glycerol + diphosphate</text>
        <dbReference type="Rhea" id="RHEA:16229"/>
        <dbReference type="ChEBI" id="CHEBI:15378"/>
        <dbReference type="ChEBI" id="CHEBI:33019"/>
        <dbReference type="ChEBI" id="CHEBI:37563"/>
        <dbReference type="ChEBI" id="CHEBI:58332"/>
        <dbReference type="ChEBI" id="CHEBI:58608"/>
        <dbReference type="EC" id="2.7.7.41"/>
    </reaction>
</comment>
<dbReference type="GO" id="GO:0008654">
    <property type="term" value="P:phospholipid biosynthetic process"/>
    <property type="evidence" value="ECO:0007669"/>
    <property type="project" value="UniProtKB-KW"/>
</dbReference>
<keyword evidence="5" id="KW-0444">Lipid biosynthesis</keyword>
<keyword evidence="7" id="KW-0443">Lipid metabolism</keyword>
<dbReference type="Pfam" id="PF01148">
    <property type="entry name" value="CTP_transf_1"/>
    <property type="match status" value="1"/>
</dbReference>
<keyword evidence="8" id="KW-1208">Phospholipid metabolism</keyword>
<dbReference type="EC" id="2.7.7.41" evidence="4"/>
<organism evidence="11 12">
    <name type="scientific">Chondrus crispus</name>
    <name type="common">Carrageen Irish moss</name>
    <name type="synonym">Polymorpha crispa</name>
    <dbReference type="NCBI Taxonomy" id="2769"/>
    <lineage>
        <taxon>Eukaryota</taxon>
        <taxon>Rhodophyta</taxon>
        <taxon>Florideophyceae</taxon>
        <taxon>Rhodymeniophycidae</taxon>
        <taxon>Gigartinales</taxon>
        <taxon>Gigartinaceae</taxon>
        <taxon>Chondrus</taxon>
    </lineage>
</organism>
<dbReference type="KEGG" id="ccp:CHC_T00009577001"/>
<evidence type="ECO:0000256" key="9">
    <source>
        <dbReference type="SAM" id="MobiDB-lite"/>
    </source>
</evidence>
<dbReference type="STRING" id="2769.R7QUU7"/>
<gene>
    <name evidence="11" type="ORF">CHC_T00009577001</name>
</gene>
<protein>
    <recommendedName>
        <fullName evidence="4">phosphatidate cytidylyltransferase</fullName>
        <ecNumber evidence="4">2.7.7.41</ecNumber>
    </recommendedName>
</protein>
<dbReference type="RefSeq" id="XP_005711550.1">
    <property type="nucleotide sequence ID" value="XM_005711493.1"/>
</dbReference>
<name>R7QUU7_CHOCR</name>
<dbReference type="OMA" id="FRMAQFK"/>
<reference evidence="12" key="1">
    <citation type="journal article" date="2013" name="Proc. Natl. Acad. Sci. U.S.A.">
        <title>Genome structure and metabolic features in the red seaweed Chondrus crispus shed light on evolution of the Archaeplastida.</title>
        <authorList>
            <person name="Collen J."/>
            <person name="Porcel B."/>
            <person name="Carre W."/>
            <person name="Ball S.G."/>
            <person name="Chaparro C."/>
            <person name="Tonon T."/>
            <person name="Barbeyron T."/>
            <person name="Michel G."/>
            <person name="Noel B."/>
            <person name="Valentin K."/>
            <person name="Elias M."/>
            <person name="Artiguenave F."/>
            <person name="Arun A."/>
            <person name="Aury J.M."/>
            <person name="Barbosa-Neto J.F."/>
            <person name="Bothwell J.H."/>
            <person name="Bouget F.Y."/>
            <person name="Brillet L."/>
            <person name="Cabello-Hurtado F."/>
            <person name="Capella-Gutierrez S."/>
            <person name="Charrier B."/>
            <person name="Cladiere L."/>
            <person name="Cock J.M."/>
            <person name="Coelho S.M."/>
            <person name="Colleoni C."/>
            <person name="Czjzek M."/>
            <person name="Da Silva C."/>
            <person name="Delage L."/>
            <person name="Denoeud F."/>
            <person name="Deschamps P."/>
            <person name="Dittami S.M."/>
            <person name="Gabaldon T."/>
            <person name="Gachon C.M."/>
            <person name="Groisillier A."/>
            <person name="Herve C."/>
            <person name="Jabbari K."/>
            <person name="Katinka M."/>
            <person name="Kloareg B."/>
            <person name="Kowalczyk N."/>
            <person name="Labadie K."/>
            <person name="Leblanc C."/>
            <person name="Lopez P.J."/>
            <person name="McLachlan D.H."/>
            <person name="Meslet-Cladiere L."/>
            <person name="Moustafa A."/>
            <person name="Nehr Z."/>
            <person name="Nyvall Collen P."/>
            <person name="Panaud O."/>
            <person name="Partensky F."/>
            <person name="Poulain J."/>
            <person name="Rensing S.A."/>
            <person name="Rousvoal S."/>
            <person name="Samson G."/>
            <person name="Symeonidi A."/>
            <person name="Weissenbach J."/>
            <person name="Zambounis A."/>
            <person name="Wincker P."/>
            <person name="Boyen C."/>
        </authorList>
    </citation>
    <scope>NUCLEOTIDE SEQUENCE [LARGE SCALE GENOMIC DNA]</scope>
    <source>
        <strain evidence="12">cv. Stackhouse</strain>
    </source>
</reference>
<feature type="compositionally biased region" description="Low complexity" evidence="9">
    <location>
        <begin position="65"/>
        <end position="74"/>
    </location>
</feature>
<dbReference type="AlphaFoldDB" id="R7QUU7"/>
<feature type="transmembrane region" description="Helical" evidence="10">
    <location>
        <begin position="279"/>
        <end position="297"/>
    </location>
</feature>
<keyword evidence="10" id="KW-1133">Transmembrane helix</keyword>
<evidence type="ECO:0000256" key="8">
    <source>
        <dbReference type="ARBA" id="ARBA00023264"/>
    </source>
</evidence>
<dbReference type="GO" id="GO:0004605">
    <property type="term" value="F:phosphatidate cytidylyltransferase activity"/>
    <property type="evidence" value="ECO:0007669"/>
    <property type="project" value="UniProtKB-EC"/>
</dbReference>
<feature type="transmembrane region" description="Helical" evidence="10">
    <location>
        <begin position="180"/>
        <end position="201"/>
    </location>
</feature>
<evidence type="ECO:0000313" key="11">
    <source>
        <dbReference type="EMBL" id="CDF41256.1"/>
    </source>
</evidence>
<dbReference type="OrthoDB" id="10260889at2759"/>
<feature type="transmembrane region" description="Helical" evidence="10">
    <location>
        <begin position="151"/>
        <end position="173"/>
    </location>
</feature>
<dbReference type="PANTHER" id="PTHR47101:SF1">
    <property type="entry name" value="PHOSPHATIDATE CYTIDYLYLTRANSFERASE 4, CHLOROPLASTIC"/>
    <property type="match status" value="1"/>
</dbReference>